<dbReference type="NCBIfam" id="NF005446">
    <property type="entry name" value="PRK07035.1"/>
    <property type="match status" value="1"/>
</dbReference>
<dbReference type="SUPFAM" id="SSF51735">
    <property type="entry name" value="NAD(P)-binding Rossmann-fold domains"/>
    <property type="match status" value="1"/>
</dbReference>
<comment type="similarity">
    <text evidence="1">Belongs to the short-chain dehydrogenases/reductases (SDR) family.</text>
</comment>
<protein>
    <submittedName>
        <fullName evidence="2">NAD(P)-dependent dehydrogenase (Short-subunit alcohol dehydrogenase family)</fullName>
    </submittedName>
</protein>
<dbReference type="InterPro" id="IPR036291">
    <property type="entry name" value="NAD(P)-bd_dom_sf"/>
</dbReference>
<reference evidence="2 3" key="1">
    <citation type="submission" date="2020-07" db="EMBL/GenBank/DDBJ databases">
        <title>Genomic Encyclopedia of Type Strains, Phase IV (KMG-IV): sequencing the most valuable type-strain genomes for metagenomic binning, comparative biology and taxonomic classification.</title>
        <authorList>
            <person name="Goeker M."/>
        </authorList>
    </citation>
    <scope>NUCLEOTIDE SEQUENCE [LARGE SCALE GENOMIC DNA]</scope>
    <source>
        <strain evidence="2 3">DSM 17721</strain>
    </source>
</reference>
<dbReference type="PRINTS" id="PR00080">
    <property type="entry name" value="SDRFAMILY"/>
</dbReference>
<name>A0A7W0C8J0_9BACT</name>
<dbReference type="Gene3D" id="3.40.50.720">
    <property type="entry name" value="NAD(P)-binding Rossmann-like Domain"/>
    <property type="match status" value="1"/>
</dbReference>
<evidence type="ECO:0000313" key="2">
    <source>
        <dbReference type="EMBL" id="MBA2881065.1"/>
    </source>
</evidence>
<evidence type="ECO:0000256" key="1">
    <source>
        <dbReference type="ARBA" id="ARBA00006484"/>
    </source>
</evidence>
<dbReference type="AlphaFoldDB" id="A0A7W0C8J0"/>
<dbReference type="PROSITE" id="PS00061">
    <property type="entry name" value="ADH_SHORT"/>
    <property type="match status" value="1"/>
</dbReference>
<dbReference type="PANTHER" id="PTHR43943:SF2">
    <property type="entry name" value="DEHYDROGENASE_REDUCTASE 4"/>
    <property type="match status" value="1"/>
</dbReference>
<dbReference type="Proteomes" id="UP000525298">
    <property type="component" value="Unassembled WGS sequence"/>
</dbReference>
<dbReference type="PANTHER" id="PTHR43943">
    <property type="entry name" value="DEHYDROGENASE/REDUCTASE (SDR FAMILY) MEMBER 4"/>
    <property type="match status" value="1"/>
</dbReference>
<dbReference type="RefSeq" id="WP_181550723.1">
    <property type="nucleotide sequence ID" value="NZ_JACDUS010000003.1"/>
</dbReference>
<dbReference type="PRINTS" id="PR00081">
    <property type="entry name" value="GDHRDH"/>
</dbReference>
<accession>A0A7W0C8J0</accession>
<organism evidence="2 3">
    <name type="scientific">Desulfosalsimonas propionicica</name>
    <dbReference type="NCBI Taxonomy" id="332175"/>
    <lineage>
        <taxon>Bacteria</taxon>
        <taxon>Pseudomonadati</taxon>
        <taxon>Thermodesulfobacteriota</taxon>
        <taxon>Desulfobacteria</taxon>
        <taxon>Desulfobacterales</taxon>
        <taxon>Desulfosalsimonadaceae</taxon>
        <taxon>Desulfosalsimonas</taxon>
    </lineage>
</organism>
<sequence length="253" mass="27101">MISFSLENKVALITGASRGIGEAIAVTLADYGAACILVSRKIDALQEVQQKIEQKGGKAESMSCNMGYSDQIENLFAQVREKYGRLDILVNNAATNPYFGEMANAPESAFTKTVEVNLKGPFFMIQNAARLMAENNSGGAIVNVSSINGVSPAPMQGIYSMTKAGMISMTKGYAKELAPKNIRVNALLPGFTQTKFSSALMENKEFYDMVIDRIPMHRHATPEEMAGAVLYLVSDAASFTTGETIACDGGALA</sequence>
<dbReference type="FunFam" id="3.40.50.720:FF:000084">
    <property type="entry name" value="Short-chain dehydrogenase reductase"/>
    <property type="match status" value="1"/>
</dbReference>
<proteinExistence type="inferred from homology"/>
<evidence type="ECO:0000313" key="3">
    <source>
        <dbReference type="Proteomes" id="UP000525298"/>
    </source>
</evidence>
<dbReference type="InterPro" id="IPR020904">
    <property type="entry name" value="Sc_DH/Rdtase_CS"/>
</dbReference>
<gene>
    <name evidence="2" type="ORF">HNR65_001391</name>
</gene>
<dbReference type="CDD" id="cd05233">
    <property type="entry name" value="SDR_c"/>
    <property type="match status" value="1"/>
</dbReference>
<dbReference type="InterPro" id="IPR002347">
    <property type="entry name" value="SDR_fam"/>
</dbReference>
<dbReference type="Pfam" id="PF13561">
    <property type="entry name" value="adh_short_C2"/>
    <property type="match status" value="1"/>
</dbReference>
<keyword evidence="3" id="KW-1185">Reference proteome</keyword>
<dbReference type="NCBIfam" id="NF005559">
    <property type="entry name" value="PRK07231.1"/>
    <property type="match status" value="1"/>
</dbReference>
<comment type="caution">
    <text evidence="2">The sequence shown here is derived from an EMBL/GenBank/DDBJ whole genome shotgun (WGS) entry which is preliminary data.</text>
</comment>
<dbReference type="EMBL" id="JACDUS010000003">
    <property type="protein sequence ID" value="MBA2881065.1"/>
    <property type="molecule type" value="Genomic_DNA"/>
</dbReference>